<proteinExistence type="predicted"/>
<reference evidence="2" key="1">
    <citation type="journal article" date="2019" name="Int. J. Syst. Evol. Microbiol.">
        <title>The Global Catalogue of Microorganisms (GCM) 10K type strain sequencing project: providing services to taxonomists for standard genome sequencing and annotation.</title>
        <authorList>
            <consortium name="The Broad Institute Genomics Platform"/>
            <consortium name="The Broad Institute Genome Sequencing Center for Infectious Disease"/>
            <person name="Wu L."/>
            <person name="Ma J."/>
        </authorList>
    </citation>
    <scope>NUCLEOTIDE SEQUENCE [LARGE SCALE GENOMIC DNA]</scope>
    <source>
        <strain evidence="2">R28</strain>
    </source>
</reference>
<organism evidence="1 2">
    <name type="scientific">Ornithinibacillus salinisoli</name>
    <dbReference type="NCBI Taxonomy" id="1848459"/>
    <lineage>
        <taxon>Bacteria</taxon>
        <taxon>Bacillati</taxon>
        <taxon>Bacillota</taxon>
        <taxon>Bacilli</taxon>
        <taxon>Bacillales</taxon>
        <taxon>Bacillaceae</taxon>
        <taxon>Ornithinibacillus</taxon>
    </lineage>
</organism>
<evidence type="ECO:0000313" key="2">
    <source>
        <dbReference type="Proteomes" id="UP001597383"/>
    </source>
</evidence>
<gene>
    <name evidence="1" type="ORF">ACFSJF_01185</name>
</gene>
<comment type="caution">
    <text evidence="1">The sequence shown here is derived from an EMBL/GenBank/DDBJ whole genome shotgun (WGS) entry which is preliminary data.</text>
</comment>
<evidence type="ECO:0000313" key="1">
    <source>
        <dbReference type="EMBL" id="MFD2042923.1"/>
    </source>
</evidence>
<sequence>MSQKKLREAYIRSRPLDGRAQICYTQKEWEERNQKRVTAATNMKVKSNFLRTLREAVDTIFPGAKDAGVTRFILISLRTVHQQDRQTYKDGVEQLDKLARSKFGKTFVNLSPKNRIHILQGVEGTEFFELLREHTMQGMFADPLYGGNQNMFGWKLIDYPGARFHPLDHTTRGWVTEDIVSLRGKVRRNNDKTI</sequence>
<name>A0ABW4VUT3_9BACI</name>
<dbReference type="GO" id="GO:0016491">
    <property type="term" value="F:oxidoreductase activity"/>
    <property type="evidence" value="ECO:0007669"/>
    <property type="project" value="UniProtKB-KW"/>
</dbReference>
<dbReference type="Pfam" id="PF13618">
    <property type="entry name" value="Gluconate_2-dh3"/>
    <property type="match status" value="1"/>
</dbReference>
<dbReference type="Proteomes" id="UP001597383">
    <property type="component" value="Unassembled WGS sequence"/>
</dbReference>
<dbReference type="EC" id="1.-.-.-" evidence="1"/>
<accession>A0ABW4VUT3</accession>
<protein>
    <submittedName>
        <fullName evidence="1">Gluconate 2-dehydrogenase subunit 3 family protein</fullName>
        <ecNumber evidence="1">1.-.-.-</ecNumber>
    </submittedName>
</protein>
<dbReference type="RefSeq" id="WP_377554639.1">
    <property type="nucleotide sequence ID" value="NZ_JBHUHQ010000002.1"/>
</dbReference>
<keyword evidence="1" id="KW-0560">Oxidoreductase</keyword>
<keyword evidence="2" id="KW-1185">Reference proteome</keyword>
<dbReference type="EMBL" id="JBHUHQ010000002">
    <property type="protein sequence ID" value="MFD2042923.1"/>
    <property type="molecule type" value="Genomic_DNA"/>
</dbReference>
<dbReference type="InterPro" id="IPR027056">
    <property type="entry name" value="Gluconate_2DH_su3"/>
</dbReference>